<evidence type="ECO:0000313" key="9">
    <source>
        <dbReference type="EMBL" id="SFN76361.1"/>
    </source>
</evidence>
<dbReference type="InterPro" id="IPR036393">
    <property type="entry name" value="AceGlu_kinase-like_sf"/>
</dbReference>
<protein>
    <recommendedName>
        <fullName evidence="2">aspartate kinase</fullName>
        <ecNumber evidence="2">2.7.2.4</ecNumber>
    </recommendedName>
</protein>
<evidence type="ECO:0000256" key="4">
    <source>
        <dbReference type="ARBA" id="ARBA00022741"/>
    </source>
</evidence>
<evidence type="ECO:0000259" key="8">
    <source>
        <dbReference type="Pfam" id="PF00696"/>
    </source>
</evidence>
<dbReference type="GO" id="GO:0005524">
    <property type="term" value="F:ATP binding"/>
    <property type="evidence" value="ECO:0007669"/>
    <property type="project" value="UniProtKB-KW"/>
</dbReference>
<accession>A0A1I5BPH7</accession>
<evidence type="ECO:0000256" key="2">
    <source>
        <dbReference type="ARBA" id="ARBA00013059"/>
    </source>
</evidence>
<dbReference type="SUPFAM" id="SSF53633">
    <property type="entry name" value="Carbamate kinase-like"/>
    <property type="match status" value="1"/>
</dbReference>
<evidence type="ECO:0000256" key="7">
    <source>
        <dbReference type="ARBA" id="ARBA00047872"/>
    </source>
</evidence>
<dbReference type="InterPro" id="IPR045865">
    <property type="entry name" value="ACT-like_dom_sf"/>
</dbReference>
<feature type="domain" description="Aspartate/glutamate/uridylate kinase" evidence="8">
    <location>
        <begin position="24"/>
        <end position="286"/>
    </location>
</feature>
<evidence type="ECO:0000256" key="3">
    <source>
        <dbReference type="ARBA" id="ARBA00022679"/>
    </source>
</evidence>
<dbReference type="GO" id="GO:0009089">
    <property type="term" value="P:lysine biosynthetic process via diaminopimelate"/>
    <property type="evidence" value="ECO:0007669"/>
    <property type="project" value="TreeGrafter"/>
</dbReference>
<comment type="similarity">
    <text evidence="1">Belongs to the aspartokinase family.</text>
</comment>
<keyword evidence="3" id="KW-0808">Transferase</keyword>
<evidence type="ECO:0000256" key="6">
    <source>
        <dbReference type="ARBA" id="ARBA00022840"/>
    </source>
</evidence>
<evidence type="ECO:0000256" key="1">
    <source>
        <dbReference type="ARBA" id="ARBA00010122"/>
    </source>
</evidence>
<organism evidence="9 10">
    <name type="scientific">Roseovarius lutimaris</name>
    <dbReference type="NCBI Taxonomy" id="1005928"/>
    <lineage>
        <taxon>Bacteria</taxon>
        <taxon>Pseudomonadati</taxon>
        <taxon>Pseudomonadota</taxon>
        <taxon>Alphaproteobacteria</taxon>
        <taxon>Rhodobacterales</taxon>
        <taxon>Roseobacteraceae</taxon>
        <taxon>Roseovarius</taxon>
    </lineage>
</organism>
<comment type="catalytic activity">
    <reaction evidence="7">
        <text>L-aspartate + ATP = 4-phospho-L-aspartate + ADP</text>
        <dbReference type="Rhea" id="RHEA:23776"/>
        <dbReference type="ChEBI" id="CHEBI:29991"/>
        <dbReference type="ChEBI" id="CHEBI:30616"/>
        <dbReference type="ChEBI" id="CHEBI:57535"/>
        <dbReference type="ChEBI" id="CHEBI:456216"/>
        <dbReference type="EC" id="2.7.2.4"/>
    </reaction>
</comment>
<dbReference type="GO" id="GO:0004072">
    <property type="term" value="F:aspartate kinase activity"/>
    <property type="evidence" value="ECO:0007669"/>
    <property type="project" value="UniProtKB-EC"/>
</dbReference>
<dbReference type="EC" id="2.7.2.4" evidence="2"/>
<dbReference type="Gene3D" id="3.30.2130.10">
    <property type="entry name" value="VC0802-like"/>
    <property type="match status" value="1"/>
</dbReference>
<dbReference type="GO" id="GO:0009090">
    <property type="term" value="P:homoserine biosynthetic process"/>
    <property type="evidence" value="ECO:0007669"/>
    <property type="project" value="TreeGrafter"/>
</dbReference>
<keyword evidence="10" id="KW-1185">Reference proteome</keyword>
<dbReference type="EMBL" id="FOVP01000008">
    <property type="protein sequence ID" value="SFN76361.1"/>
    <property type="molecule type" value="Genomic_DNA"/>
</dbReference>
<dbReference type="PANTHER" id="PTHR21499">
    <property type="entry name" value="ASPARTATE KINASE"/>
    <property type="match status" value="1"/>
</dbReference>
<dbReference type="SUPFAM" id="SSF55021">
    <property type="entry name" value="ACT-like"/>
    <property type="match status" value="1"/>
</dbReference>
<keyword evidence="6" id="KW-0067">ATP-binding</keyword>
<proteinExistence type="inferred from homology"/>
<dbReference type="GO" id="GO:0005829">
    <property type="term" value="C:cytosol"/>
    <property type="evidence" value="ECO:0007669"/>
    <property type="project" value="TreeGrafter"/>
</dbReference>
<dbReference type="PANTHER" id="PTHR21499:SF3">
    <property type="entry name" value="ASPARTOKINASE"/>
    <property type="match status" value="1"/>
</dbReference>
<dbReference type="Proteomes" id="UP000198599">
    <property type="component" value="Unassembled WGS sequence"/>
</dbReference>
<name>A0A1I5BPH7_9RHOB</name>
<dbReference type="Pfam" id="PF00696">
    <property type="entry name" value="AA_kinase"/>
    <property type="match status" value="1"/>
</dbReference>
<keyword evidence="5 9" id="KW-0418">Kinase</keyword>
<evidence type="ECO:0000313" key="10">
    <source>
        <dbReference type="Proteomes" id="UP000198599"/>
    </source>
</evidence>
<dbReference type="CDD" id="cd04910">
    <property type="entry name" value="ACT_AK-Ectoine_1"/>
    <property type="match status" value="1"/>
</dbReference>
<dbReference type="STRING" id="1005928.SAMN04487859_108118"/>
<dbReference type="InterPro" id="IPR001048">
    <property type="entry name" value="Asp/Glu/Uridylate_kinase"/>
</dbReference>
<sequence length="462" mass="50703">MSRVNELKDTLFIGSRERDDLYGRVFVVSAFGGITNLLLEHKKTGEPGVYALFSNADTDHGWHEALTRVEDAMHKLQREVLTHPADIEQADSFVAERILGARNCLIDLQRLCTYGHFRLSEHMLQIRELLSGLGEAHSAFVTTLLLHRAGVNARFVDLSGWRDEGDVTLEERISKAMNNIDPHTEMPIVTGYAQCAKGLMREFDRGYSEVTFSKLAALTGAREAIIHKEFHLSSCDPKIVGEGVVCKLGRTNYDVADQLSNMGMEAIHPQAAKTLRQADVPLRVTNAFEPDDSGTLIDDQPADVPAVEIVTGLDIVSLEVFEQDMVGVKGYDATILEILTRHDVRIVSKVSNANTITHYLDSSLKTMRRVEKDIAKAFPAAEISTRTLAMASVIGRDLSGLSVLTRGLVAIADAGLSAIGASQGPRNVDVQFILDRDALQPAIKAMHSAFIETNEPCLTRAA</sequence>
<dbReference type="NCBIfam" id="NF006614">
    <property type="entry name" value="PRK09181.1"/>
    <property type="match status" value="1"/>
</dbReference>
<gene>
    <name evidence="9" type="ORF">SAMN04487859_108118</name>
</gene>
<keyword evidence="4" id="KW-0547">Nucleotide-binding</keyword>
<dbReference type="Gene3D" id="3.40.1160.10">
    <property type="entry name" value="Acetylglutamate kinase-like"/>
    <property type="match status" value="1"/>
</dbReference>
<evidence type="ECO:0000256" key="5">
    <source>
        <dbReference type="ARBA" id="ARBA00022777"/>
    </source>
</evidence>
<dbReference type="AlphaFoldDB" id="A0A1I5BPH7"/>
<reference evidence="10" key="1">
    <citation type="submission" date="2016-10" db="EMBL/GenBank/DDBJ databases">
        <authorList>
            <person name="Varghese N."/>
            <person name="Submissions S."/>
        </authorList>
    </citation>
    <scope>NUCLEOTIDE SEQUENCE [LARGE SCALE GENOMIC DNA]</scope>
    <source>
        <strain evidence="10">DSM 28463</strain>
    </source>
</reference>